<keyword evidence="2" id="KW-1185">Reference proteome</keyword>
<accession>A0ABS9ECU1</accession>
<dbReference type="PROSITE" id="PS51257">
    <property type="entry name" value="PROKAR_LIPOPROTEIN"/>
    <property type="match status" value="1"/>
</dbReference>
<evidence type="ECO:0000313" key="1">
    <source>
        <dbReference type="EMBL" id="MCF4100691.1"/>
    </source>
</evidence>
<dbReference type="Proteomes" id="UP001179363">
    <property type="component" value="Unassembled WGS sequence"/>
</dbReference>
<evidence type="ECO:0008006" key="3">
    <source>
        <dbReference type="Google" id="ProtNLM"/>
    </source>
</evidence>
<proteinExistence type="predicted"/>
<protein>
    <recommendedName>
        <fullName evidence="3">Lipoprotein</fullName>
    </recommendedName>
</protein>
<comment type="caution">
    <text evidence="1">The sequence shown here is derived from an EMBL/GenBank/DDBJ whole genome shotgun (WGS) entry which is preliminary data.</text>
</comment>
<dbReference type="RefSeq" id="WP_236132829.1">
    <property type="nucleotide sequence ID" value="NZ_JAKGTH010000006.1"/>
</dbReference>
<dbReference type="EMBL" id="JAKGTH010000006">
    <property type="protein sequence ID" value="MCF4100691.1"/>
    <property type="molecule type" value="Genomic_DNA"/>
</dbReference>
<sequence>MNGLTRYVIVFLILTSCSSNDDGSNIAQSLAPTISVNLPEELVYAQTSNFEIAYKRASSCHRFSGFDISKKDNEIIIAVVNSYNTTANNCVTSGELQAGAVLNFVAEREDFYIFKFWQGENTAGENRFLTVRVPVTRPGNE</sequence>
<evidence type="ECO:0000313" key="2">
    <source>
        <dbReference type="Proteomes" id="UP001179363"/>
    </source>
</evidence>
<organism evidence="1 2">
    <name type="scientific">Gillisia lutea</name>
    <dbReference type="NCBI Taxonomy" id="2909668"/>
    <lineage>
        <taxon>Bacteria</taxon>
        <taxon>Pseudomonadati</taxon>
        <taxon>Bacteroidota</taxon>
        <taxon>Flavobacteriia</taxon>
        <taxon>Flavobacteriales</taxon>
        <taxon>Flavobacteriaceae</taxon>
        <taxon>Gillisia</taxon>
    </lineage>
</organism>
<gene>
    <name evidence="1" type="ORF">L1I30_03330</name>
</gene>
<name>A0ABS9ECU1_9FLAO</name>
<reference evidence="1" key="1">
    <citation type="submission" date="2022-01" db="EMBL/GenBank/DDBJ databases">
        <title>Gillisia lutea sp. nov., isolated from marine plastic residues from the Malvarosa beach (Valencia, Spain).</title>
        <authorList>
            <person name="Vidal-Verdu A."/>
            <person name="Molina-Menor E."/>
            <person name="Satari L."/>
            <person name="Pascual J."/>
            <person name="Pereto J."/>
            <person name="Porcar M."/>
        </authorList>
    </citation>
    <scope>NUCLEOTIDE SEQUENCE</scope>
    <source>
        <strain evidence="1">M10.2A</strain>
    </source>
</reference>